<feature type="region of interest" description="Disordered" evidence="1">
    <location>
        <begin position="274"/>
        <end position="363"/>
    </location>
</feature>
<evidence type="ECO:0000313" key="2">
    <source>
        <dbReference type="EMBL" id="CAB0042276.1"/>
    </source>
</evidence>
<feature type="compositionally biased region" description="Polar residues" evidence="1">
    <location>
        <begin position="321"/>
        <end position="331"/>
    </location>
</feature>
<keyword evidence="3" id="KW-1185">Reference proteome</keyword>
<proteinExistence type="predicted"/>
<dbReference type="AlphaFoldDB" id="A0A6H5IYG3"/>
<evidence type="ECO:0000313" key="3">
    <source>
        <dbReference type="Proteomes" id="UP000479190"/>
    </source>
</evidence>
<reference evidence="2 3" key="1">
    <citation type="submission" date="2020-02" db="EMBL/GenBank/DDBJ databases">
        <authorList>
            <person name="Ferguson B K."/>
        </authorList>
    </citation>
    <scope>NUCLEOTIDE SEQUENCE [LARGE SCALE GENOMIC DNA]</scope>
</reference>
<dbReference type="EMBL" id="CADCXV010001178">
    <property type="protein sequence ID" value="CAB0042276.1"/>
    <property type="molecule type" value="Genomic_DNA"/>
</dbReference>
<accession>A0A6H5IYG3</accession>
<dbReference type="Proteomes" id="UP000479190">
    <property type="component" value="Unassembled WGS sequence"/>
</dbReference>
<gene>
    <name evidence="2" type="ORF">TBRA_LOCUS13904</name>
</gene>
<protein>
    <submittedName>
        <fullName evidence="2">Uncharacterized protein</fullName>
    </submittedName>
</protein>
<sequence length="363" mass="41615">MSTRIILVVMYRAMNRGSRSRIDRREPSFIDFLPSPWTGKIFILGQSLRKAFDGDRGYEPRSIARSYMTMKKLSCALAVAYRSISPSLIFFPSPRAGKYSYFINQLEKHFDGMIATTSHDPSHDNMTTRRVSVCSHRRAYRSQRAKILNFFPSPRAGKKFIFWAINLNLYATTEHRDYEPRSIVRYMTMRSYRVLLPSQVESERSARQLSLAEHLKRLNEKITEMMDFAMPRNNVHKPIKEGLTKALLILQSCYTVLDGLENLPRQNTVEKEVLTSPIPGIQKTPKTAQKTTSKSSNIPPPPKKRRKSGGVKDAAKDPKSESSGTADWQQVQRKRRDKKVTPAKAKAPIRRPRLSRLDALALE</sequence>
<evidence type="ECO:0000256" key="1">
    <source>
        <dbReference type="SAM" id="MobiDB-lite"/>
    </source>
</evidence>
<organism evidence="2 3">
    <name type="scientific">Trichogramma brassicae</name>
    <dbReference type="NCBI Taxonomy" id="86971"/>
    <lineage>
        <taxon>Eukaryota</taxon>
        <taxon>Metazoa</taxon>
        <taxon>Ecdysozoa</taxon>
        <taxon>Arthropoda</taxon>
        <taxon>Hexapoda</taxon>
        <taxon>Insecta</taxon>
        <taxon>Pterygota</taxon>
        <taxon>Neoptera</taxon>
        <taxon>Endopterygota</taxon>
        <taxon>Hymenoptera</taxon>
        <taxon>Apocrita</taxon>
        <taxon>Proctotrupomorpha</taxon>
        <taxon>Chalcidoidea</taxon>
        <taxon>Trichogrammatidae</taxon>
        <taxon>Trichogramma</taxon>
    </lineage>
</organism>
<name>A0A6H5IYG3_9HYME</name>